<dbReference type="RefSeq" id="WP_110380334.1">
    <property type="nucleotide sequence ID" value="NZ_CP029288.2"/>
</dbReference>
<dbReference type="AlphaFoldDB" id="A0A2U9INB6"/>
<organism evidence="1 2">
    <name type="scientific">Acidianus sulfidivorans JP7</name>
    <dbReference type="NCBI Taxonomy" id="619593"/>
    <lineage>
        <taxon>Archaea</taxon>
        <taxon>Thermoproteota</taxon>
        <taxon>Thermoprotei</taxon>
        <taxon>Sulfolobales</taxon>
        <taxon>Sulfolobaceae</taxon>
        <taxon>Acidianus</taxon>
    </lineage>
</organism>
<sequence length="68" mass="8054">MDNTELENKILEILRSGNKTSDEIRKELLNMNIDFNPIQFREVLAELVRQGKIKKIPDYSKKKFLFSI</sequence>
<evidence type="ECO:0000313" key="2">
    <source>
        <dbReference type="Proteomes" id="UP000248410"/>
    </source>
</evidence>
<gene>
    <name evidence="1" type="ORF">DFR86_07710</name>
</gene>
<dbReference type="GeneID" id="36837845"/>
<proteinExistence type="predicted"/>
<evidence type="ECO:0000313" key="1">
    <source>
        <dbReference type="EMBL" id="AWR97444.1"/>
    </source>
</evidence>
<accession>A0A2U9INB6</accession>
<dbReference type="Proteomes" id="UP000248410">
    <property type="component" value="Chromosome"/>
</dbReference>
<dbReference type="OrthoDB" id="40588at2157"/>
<reference evidence="1 2" key="1">
    <citation type="submission" date="2018-05" db="EMBL/GenBank/DDBJ databases">
        <title>Complete Genome Sequences of Extremely Thermoacidophilic, Metal-Mobilizing Type-Strain Members of the Archaeal Family Sulfolobaceae: Acidianus brierleyi DSM-1651T, Acidianus sulfidivorans DSM-18786T, Metallosphaera hakonensis DSM-7519T, and Metallosphaera prunae DSM-10039T.</title>
        <authorList>
            <person name="Counts J.A."/>
            <person name="Kelly R.M."/>
        </authorList>
    </citation>
    <scope>NUCLEOTIDE SEQUENCE [LARGE SCALE GENOMIC DNA]</scope>
    <source>
        <strain evidence="1 2">JP7</strain>
    </source>
</reference>
<protein>
    <submittedName>
        <fullName evidence="1">Uncharacterized protein</fullName>
    </submittedName>
</protein>
<dbReference type="EMBL" id="CP029288">
    <property type="protein sequence ID" value="AWR97444.1"/>
    <property type="molecule type" value="Genomic_DNA"/>
</dbReference>
<name>A0A2U9INB6_9CREN</name>
<dbReference type="KEGG" id="asul:DFR86_07710"/>
<keyword evidence="2" id="KW-1185">Reference proteome</keyword>